<keyword evidence="2" id="KW-1185">Reference proteome</keyword>
<evidence type="ECO:0000313" key="1">
    <source>
        <dbReference type="EMBL" id="KAF9493333.1"/>
    </source>
</evidence>
<protein>
    <submittedName>
        <fullName evidence="1">Uncharacterized protein</fullName>
    </submittedName>
</protein>
<name>A0A9P5ZUD7_PLEER</name>
<dbReference type="AlphaFoldDB" id="A0A9P5ZUD7"/>
<sequence>MPCSTLQPIDYITGYENGLGAKVNVTYAPFSDRTTYTANATPETDDNEVGSPLPAINGLSRNVPFTSALSSTSASAISAVGAHSRSQIVYFPSYVVSQHSQGPYAAQSSVLDETQYIYKNARYSYDGREWEGFESIAKMSKTLGSQVITKSYQEFPLLRQSKFMSSVVANTGTLLRTTSNVWSSTSGNSSKTQHIALSSVKDSYYISKITHTFAFWRAF</sequence>
<accession>A0A9P5ZUD7</accession>
<proteinExistence type="predicted"/>
<gene>
    <name evidence="1" type="ORF">BDN71DRAFT_1107351</name>
</gene>
<dbReference type="EMBL" id="MU154587">
    <property type="protein sequence ID" value="KAF9493333.1"/>
    <property type="molecule type" value="Genomic_DNA"/>
</dbReference>
<evidence type="ECO:0000313" key="2">
    <source>
        <dbReference type="Proteomes" id="UP000807025"/>
    </source>
</evidence>
<comment type="caution">
    <text evidence="1">The sequence shown here is derived from an EMBL/GenBank/DDBJ whole genome shotgun (WGS) entry which is preliminary data.</text>
</comment>
<reference evidence="1" key="1">
    <citation type="submission" date="2020-11" db="EMBL/GenBank/DDBJ databases">
        <authorList>
            <consortium name="DOE Joint Genome Institute"/>
            <person name="Ahrendt S."/>
            <person name="Riley R."/>
            <person name="Andreopoulos W."/>
            <person name="Labutti K."/>
            <person name="Pangilinan J."/>
            <person name="Ruiz-Duenas F.J."/>
            <person name="Barrasa J.M."/>
            <person name="Sanchez-Garcia M."/>
            <person name="Camarero S."/>
            <person name="Miyauchi S."/>
            <person name="Serrano A."/>
            <person name="Linde D."/>
            <person name="Babiker R."/>
            <person name="Drula E."/>
            <person name="Ayuso-Fernandez I."/>
            <person name="Pacheco R."/>
            <person name="Padilla G."/>
            <person name="Ferreira P."/>
            <person name="Barriuso J."/>
            <person name="Kellner H."/>
            <person name="Castanera R."/>
            <person name="Alfaro M."/>
            <person name="Ramirez L."/>
            <person name="Pisabarro A.G."/>
            <person name="Kuo A."/>
            <person name="Tritt A."/>
            <person name="Lipzen A."/>
            <person name="He G."/>
            <person name="Yan M."/>
            <person name="Ng V."/>
            <person name="Cullen D."/>
            <person name="Martin F."/>
            <person name="Rosso M.-N."/>
            <person name="Henrissat B."/>
            <person name="Hibbett D."/>
            <person name="Martinez A.T."/>
            <person name="Grigoriev I.V."/>
        </authorList>
    </citation>
    <scope>NUCLEOTIDE SEQUENCE</scope>
    <source>
        <strain evidence="1">ATCC 90797</strain>
    </source>
</reference>
<organism evidence="1 2">
    <name type="scientific">Pleurotus eryngii</name>
    <name type="common">Boletus of the steppes</name>
    <dbReference type="NCBI Taxonomy" id="5323"/>
    <lineage>
        <taxon>Eukaryota</taxon>
        <taxon>Fungi</taxon>
        <taxon>Dikarya</taxon>
        <taxon>Basidiomycota</taxon>
        <taxon>Agaricomycotina</taxon>
        <taxon>Agaricomycetes</taxon>
        <taxon>Agaricomycetidae</taxon>
        <taxon>Agaricales</taxon>
        <taxon>Pleurotineae</taxon>
        <taxon>Pleurotaceae</taxon>
        <taxon>Pleurotus</taxon>
    </lineage>
</organism>
<dbReference type="Proteomes" id="UP000807025">
    <property type="component" value="Unassembled WGS sequence"/>
</dbReference>
<dbReference type="OrthoDB" id="442731at2759"/>